<keyword evidence="3" id="KW-1185">Reference proteome</keyword>
<dbReference type="SUPFAM" id="SSF48452">
    <property type="entry name" value="TPR-like"/>
    <property type="match status" value="2"/>
</dbReference>
<comment type="caution">
    <text evidence="2">The sequence shown here is derived from an EMBL/GenBank/DDBJ whole genome shotgun (WGS) entry which is preliminary data.</text>
</comment>
<dbReference type="InterPro" id="IPR024983">
    <property type="entry name" value="CHAT_dom"/>
</dbReference>
<proteinExistence type="predicted"/>
<gene>
    <name evidence="2" type="ORF">ACFPGP_23120</name>
</gene>
<evidence type="ECO:0000259" key="1">
    <source>
        <dbReference type="Pfam" id="PF12770"/>
    </source>
</evidence>
<dbReference type="Gene3D" id="1.25.40.10">
    <property type="entry name" value="Tetratricopeptide repeat domain"/>
    <property type="match status" value="2"/>
</dbReference>
<organism evidence="2 3">
    <name type="scientific">Nocardioides taihuensis</name>
    <dbReference type="NCBI Taxonomy" id="1835606"/>
    <lineage>
        <taxon>Bacteria</taxon>
        <taxon>Bacillati</taxon>
        <taxon>Actinomycetota</taxon>
        <taxon>Actinomycetes</taxon>
        <taxon>Propionibacteriales</taxon>
        <taxon>Nocardioidaceae</taxon>
        <taxon>Nocardioides</taxon>
    </lineage>
</organism>
<reference evidence="3" key="1">
    <citation type="journal article" date="2019" name="Int. J. Syst. Evol. Microbiol.">
        <title>The Global Catalogue of Microorganisms (GCM) 10K type strain sequencing project: providing services to taxonomists for standard genome sequencing and annotation.</title>
        <authorList>
            <consortium name="The Broad Institute Genomics Platform"/>
            <consortium name="The Broad Institute Genome Sequencing Center for Infectious Disease"/>
            <person name="Wu L."/>
            <person name="Ma J."/>
        </authorList>
    </citation>
    <scope>NUCLEOTIDE SEQUENCE [LARGE SCALE GENOMIC DNA]</scope>
    <source>
        <strain evidence="3">DFY41</strain>
    </source>
</reference>
<dbReference type="PANTHER" id="PTHR10098">
    <property type="entry name" value="RAPSYN-RELATED"/>
    <property type="match status" value="1"/>
</dbReference>
<feature type="domain" description="CHAT" evidence="1">
    <location>
        <begin position="614"/>
        <end position="846"/>
    </location>
</feature>
<dbReference type="RefSeq" id="WP_378593875.1">
    <property type="nucleotide sequence ID" value="NZ_JBHSKD010000029.1"/>
</dbReference>
<dbReference type="Pfam" id="PF12770">
    <property type="entry name" value="CHAT"/>
    <property type="match status" value="1"/>
</dbReference>
<dbReference type="InterPro" id="IPR011990">
    <property type="entry name" value="TPR-like_helical_dom_sf"/>
</dbReference>
<dbReference type="Proteomes" id="UP001596087">
    <property type="component" value="Unassembled WGS sequence"/>
</dbReference>
<protein>
    <submittedName>
        <fullName evidence="2">CHAT domain-containing protein</fullName>
    </submittedName>
</protein>
<dbReference type="EMBL" id="JBHSKD010000029">
    <property type="protein sequence ID" value="MFC5179583.1"/>
    <property type="molecule type" value="Genomic_DNA"/>
</dbReference>
<accession>A0ABW0BQT4</accession>
<evidence type="ECO:0000313" key="2">
    <source>
        <dbReference type="EMBL" id="MFC5179583.1"/>
    </source>
</evidence>
<dbReference type="PANTHER" id="PTHR10098:SF108">
    <property type="entry name" value="TETRATRICOPEPTIDE REPEAT PROTEIN 28"/>
    <property type="match status" value="1"/>
</dbReference>
<evidence type="ECO:0000313" key="3">
    <source>
        <dbReference type="Proteomes" id="UP001596087"/>
    </source>
</evidence>
<sequence length="862" mass="91104">MSIDHSPTSVAELLELALDDPSTALERGRALLADAPEPWWESVARHARGLALRELGEGEAAVSELRRAVQTAERSGDPDRAADVRATLGATLVTRGRTRAGLDLLARAADSATDPRLRATVLMRRGVSLSWLLGRHHEALADLRQALDGFLAADDPTWEARTRNWLGLLHLAVGDVAAADEQERRARELLLELGHEVEATQALHNLGLVAYARGDLPTALATYDQVAAELEGSGVDAAPLVIDRAQALLAAGLPDEAVRVVTEQLARPGGLPVQRAELDLWLAMARMALGETVPARVHAETALTAFRRAERDWFAAQAELVALRARAAGAGRLDRRVVPRAVRVAEALEGQRSEQAVTAWLLAGRLAARFDPSQAPPLLERAARHRSGPTALTRASGWLARGQQQALAGNRRGVHDACRRGLDALDAHRATLGSTELRALATAHGTALADLALSHAVDAPPRTLLWWSERWRATALAQPPVRPAADDPVAAPLAALRDNARRLLAARADGEDTTRLRAERSRLESEVRAGLRRRAGDGTTADLRLDVSALVEAVGDDAFVELVEVDGSLHAVLVRGGRTTARRVGLAGDAQQAIDFSRWALRRAARGRPDAVPEAAERLQGALLGDLALRIRGARRVVVSPPSRLHGAPWSLVPALTDVAHSVVPSASLWLRARERAPAAGPTVFVCGPGLTTGGAEVDVVAPRHPDALVLRHGDATVERSLAALDGAGLAHVAAHGHFRADSPLFSSLDLDDGPLTVHDFERMARPPHRVVLSACESGVMAAVGAGELLGLVSALLGVGTAGVVASVVVVNDEATAEVMVDLHARLADGDDLADAMLSARRAAAGDALREATAGSFAALGV</sequence>
<name>A0ABW0BQT4_9ACTN</name>